<organism evidence="3 4">
    <name type="scientific">Tigheibacillus halophilus</name>
    <dbReference type="NCBI Taxonomy" id="361280"/>
    <lineage>
        <taxon>Bacteria</taxon>
        <taxon>Bacillati</taxon>
        <taxon>Bacillota</taxon>
        <taxon>Bacilli</taxon>
        <taxon>Bacillales</taxon>
        <taxon>Bacillaceae</taxon>
        <taxon>Tigheibacillus</taxon>
    </lineage>
</organism>
<dbReference type="InterPro" id="IPR008258">
    <property type="entry name" value="Transglycosylase_SLT_dom_1"/>
</dbReference>
<evidence type="ECO:0000259" key="2">
    <source>
        <dbReference type="Pfam" id="PF01464"/>
    </source>
</evidence>
<reference evidence="3 4" key="1">
    <citation type="submission" date="2023-10" db="EMBL/GenBank/DDBJ databases">
        <title>Virgibacillus halophilus 5B73C genome.</title>
        <authorList>
            <person name="Miliotis G."/>
            <person name="Sengupta P."/>
            <person name="Hameed A."/>
            <person name="Chuvochina M."/>
            <person name="Mcdonagh F."/>
            <person name="Simpson A.C."/>
            <person name="Singh N.K."/>
            <person name="Rekha P.D."/>
            <person name="Raman K."/>
            <person name="Hugenholtz P."/>
            <person name="Venkateswaran K."/>
        </authorList>
    </citation>
    <scope>NUCLEOTIDE SEQUENCE [LARGE SCALE GENOMIC DNA]</scope>
    <source>
        <strain evidence="3 4">5B73C</strain>
    </source>
</reference>
<dbReference type="PROSITE" id="PS00922">
    <property type="entry name" value="TRANSGLYCOSYLASE"/>
    <property type="match status" value="1"/>
</dbReference>
<dbReference type="RefSeq" id="WP_390357119.1">
    <property type="nucleotide sequence ID" value="NZ_JBHUIZ010000014.1"/>
</dbReference>
<keyword evidence="3" id="KW-0456">Lyase</keyword>
<dbReference type="Gene3D" id="1.10.530.10">
    <property type="match status" value="1"/>
</dbReference>
<keyword evidence="4" id="KW-1185">Reference proteome</keyword>
<gene>
    <name evidence="3" type="ORF">RWE15_24905</name>
</gene>
<evidence type="ECO:0000313" key="3">
    <source>
        <dbReference type="EMBL" id="MDY0396937.1"/>
    </source>
</evidence>
<comment type="caution">
    <text evidence="3">The sequence shown here is derived from an EMBL/GenBank/DDBJ whole genome shotgun (WGS) entry which is preliminary data.</text>
</comment>
<dbReference type="GO" id="GO:0016829">
    <property type="term" value="F:lyase activity"/>
    <property type="evidence" value="ECO:0007669"/>
    <property type="project" value="UniProtKB-KW"/>
</dbReference>
<comment type="similarity">
    <text evidence="1">Belongs to the transglycosylase Slt family.</text>
</comment>
<dbReference type="PANTHER" id="PTHR37423">
    <property type="entry name" value="SOLUBLE LYTIC MUREIN TRANSGLYCOSYLASE-RELATED"/>
    <property type="match status" value="1"/>
</dbReference>
<dbReference type="CDD" id="cd00254">
    <property type="entry name" value="LT-like"/>
    <property type="match status" value="1"/>
</dbReference>
<proteinExistence type="inferred from homology"/>
<evidence type="ECO:0000256" key="1">
    <source>
        <dbReference type="ARBA" id="ARBA00007734"/>
    </source>
</evidence>
<dbReference type="EC" id="4.2.2.n1" evidence="3"/>
<dbReference type="InterPro" id="IPR023346">
    <property type="entry name" value="Lysozyme-like_dom_sf"/>
</dbReference>
<name>A0ABU5CEE2_9BACI</name>
<dbReference type="SUPFAM" id="SSF53955">
    <property type="entry name" value="Lysozyme-like"/>
    <property type="match status" value="1"/>
</dbReference>
<sequence>MELRQLQQFIQQQTFPMNASQGNSLSSYSPFIDLAFKQLLQEKIDAAQHQTVQMNEQTSPYRPVNIPEAPASAPLRSMEFTGNFDSQINEIASQFGIDPKLIQAVIKQESNFNPDARSGAGAMGLMQLMPATASGLGVANPYDPVQNITGGTKYLKNMLEKYSGNIELALAAYNAGPGNVDKYNGIPPFAETQSYVKNVMNSYLA</sequence>
<dbReference type="InterPro" id="IPR000189">
    <property type="entry name" value="Transglyc_AS"/>
</dbReference>
<feature type="domain" description="Transglycosylase SLT" evidence="2">
    <location>
        <begin position="88"/>
        <end position="192"/>
    </location>
</feature>
<evidence type="ECO:0000313" key="4">
    <source>
        <dbReference type="Proteomes" id="UP001281447"/>
    </source>
</evidence>
<accession>A0ABU5CEE2</accession>
<protein>
    <submittedName>
        <fullName evidence="3">Lytic transglycosylase domain-containing protein</fullName>
        <ecNumber evidence="3">4.2.2.n1</ecNumber>
    </submittedName>
</protein>
<dbReference type="Proteomes" id="UP001281447">
    <property type="component" value="Unassembled WGS sequence"/>
</dbReference>
<dbReference type="PANTHER" id="PTHR37423:SF2">
    <property type="entry name" value="MEMBRANE-BOUND LYTIC MUREIN TRANSGLYCOSYLASE C"/>
    <property type="match status" value="1"/>
</dbReference>
<dbReference type="EMBL" id="JAWDIP010000004">
    <property type="protein sequence ID" value="MDY0396937.1"/>
    <property type="molecule type" value="Genomic_DNA"/>
</dbReference>
<dbReference type="Pfam" id="PF01464">
    <property type="entry name" value="SLT"/>
    <property type="match status" value="1"/>
</dbReference>